<reference evidence="2" key="2">
    <citation type="submission" date="2016-01" db="EMBL/GenBank/DDBJ databases">
        <title>Diatom-associated endosymboitic cyanobacterium lacks core nitrogen metabolism enzymes.</title>
        <authorList>
            <person name="Hilton J.A."/>
            <person name="Foster R.A."/>
            <person name="Tripp H.J."/>
            <person name="Carter B.J."/>
            <person name="Zehr J.P."/>
            <person name="Villareal T.A."/>
        </authorList>
    </citation>
    <scope>NUCLEOTIDE SEQUENCE [LARGE SCALE GENOMIC DNA]</scope>
    <source>
        <strain evidence="2">HH01</strain>
    </source>
</reference>
<dbReference type="EMBL" id="CAIY01000027">
    <property type="protein sequence ID" value="CCH66838.1"/>
    <property type="molecule type" value="Genomic_DNA"/>
</dbReference>
<accession>M1WZI6</accession>
<gene>
    <name evidence="1" type="ORF">RINTHH_6830</name>
</gene>
<dbReference type="RefSeq" id="WP_008230690.1">
    <property type="nucleotide sequence ID" value="NZ_CAIY01000027.1"/>
</dbReference>
<dbReference type="AlphaFoldDB" id="M1WZI6"/>
<evidence type="ECO:0000313" key="2">
    <source>
        <dbReference type="Proteomes" id="UP000053051"/>
    </source>
</evidence>
<dbReference type="Proteomes" id="UP000053051">
    <property type="component" value="Unassembled WGS sequence"/>
</dbReference>
<sequence length="62" mass="7242">MGVDGEKILLQYLKDRGGYASLSEFRQKSALQLLVEKGLVRVVRQYRNRDQPNAWFVELVYP</sequence>
<comment type="caution">
    <text evidence="1">The sequence shown here is derived from an EMBL/GenBank/DDBJ whole genome shotgun (WGS) entry which is preliminary data.</text>
</comment>
<protein>
    <submittedName>
        <fullName evidence="1">Uncharacterized protein</fullName>
    </submittedName>
</protein>
<proteinExistence type="predicted"/>
<organism evidence="1 2">
    <name type="scientific">Richelia intracellularis HH01</name>
    <dbReference type="NCBI Taxonomy" id="1165094"/>
    <lineage>
        <taxon>Bacteria</taxon>
        <taxon>Bacillati</taxon>
        <taxon>Cyanobacteriota</taxon>
        <taxon>Cyanophyceae</taxon>
        <taxon>Nostocales</taxon>
        <taxon>Nostocaceae</taxon>
        <taxon>Richelia</taxon>
    </lineage>
</organism>
<keyword evidence="2" id="KW-1185">Reference proteome</keyword>
<name>M1WZI6_9NOST</name>
<reference evidence="1 2" key="1">
    <citation type="submission" date="2012-05" db="EMBL/GenBank/DDBJ databases">
        <authorList>
            <person name="Hilton J."/>
        </authorList>
    </citation>
    <scope>NUCLEOTIDE SEQUENCE [LARGE SCALE GENOMIC DNA]</scope>
    <source>
        <strain evidence="1 2">HH01</strain>
    </source>
</reference>
<evidence type="ECO:0000313" key="1">
    <source>
        <dbReference type="EMBL" id="CCH66838.1"/>
    </source>
</evidence>